<evidence type="ECO:0000313" key="2">
    <source>
        <dbReference type="EMBL" id="NHC33347.1"/>
    </source>
</evidence>
<feature type="transmembrane region" description="Helical" evidence="1">
    <location>
        <begin position="141"/>
        <end position="160"/>
    </location>
</feature>
<keyword evidence="1" id="KW-1133">Transmembrane helix</keyword>
<comment type="caution">
    <text evidence="2">The sequence shown here is derived from an EMBL/GenBank/DDBJ whole genome shotgun (WGS) entry which is preliminary data.</text>
</comment>
<gene>
    <name evidence="2" type="ORF">QH73_0001475</name>
</gene>
<keyword evidence="3" id="KW-1185">Reference proteome</keyword>
<dbReference type="RefSeq" id="WP_039714954.1">
    <property type="nucleotide sequence ID" value="NZ_JTJC03000001.1"/>
</dbReference>
<keyword evidence="1" id="KW-0812">Transmembrane</keyword>
<dbReference type="OrthoDB" id="3536934at2"/>
<sequence>MFELQSWLTWLQESALSAAMRQWAWLYPAIETWHIISFAILVGSIAMFDLRLLGFSRHLLVTDIAGHLLPWTYISFAFALLTGFLLFASDAEAIAANPAFRLKLGAIALAGMNAAAFHLYYSKSIQRWNRRVRAPVGVRAIAIFSLLLWAVAIVCGRLIAYI</sequence>
<keyword evidence="1" id="KW-0472">Membrane</keyword>
<organism evidence="2 3">
    <name type="scientific">Scytonema millei VB511283</name>
    <dbReference type="NCBI Taxonomy" id="1245923"/>
    <lineage>
        <taxon>Bacteria</taxon>
        <taxon>Bacillati</taxon>
        <taxon>Cyanobacteriota</taxon>
        <taxon>Cyanophyceae</taxon>
        <taxon>Nostocales</taxon>
        <taxon>Scytonemataceae</taxon>
        <taxon>Scytonema</taxon>
    </lineage>
</organism>
<protein>
    <recommendedName>
        <fullName evidence="4">DUF2214 domain-containing protein</fullName>
    </recommendedName>
</protein>
<accession>A0A9X5I3A6</accession>
<evidence type="ECO:0000313" key="3">
    <source>
        <dbReference type="Proteomes" id="UP000031532"/>
    </source>
</evidence>
<reference evidence="2 3" key="1">
    <citation type="journal article" date="2015" name="Genome Announc.">
        <title>Draft Genome Sequence of the Terrestrial Cyanobacterium Scytonema millei VB511283, Isolated from Eastern India.</title>
        <authorList>
            <person name="Sen D."/>
            <person name="Chandrababunaidu M.M."/>
            <person name="Singh D."/>
            <person name="Sanghi N."/>
            <person name="Ghorai A."/>
            <person name="Mishra G.P."/>
            <person name="Madduluri M."/>
            <person name="Adhikary S.P."/>
            <person name="Tripathy S."/>
        </authorList>
    </citation>
    <scope>NUCLEOTIDE SEQUENCE [LARGE SCALE GENOMIC DNA]</scope>
    <source>
        <strain evidence="2 3">VB511283</strain>
    </source>
</reference>
<dbReference type="Proteomes" id="UP000031532">
    <property type="component" value="Unassembled WGS sequence"/>
</dbReference>
<dbReference type="EMBL" id="JTJC03000001">
    <property type="protein sequence ID" value="NHC33347.1"/>
    <property type="molecule type" value="Genomic_DNA"/>
</dbReference>
<evidence type="ECO:0000256" key="1">
    <source>
        <dbReference type="SAM" id="Phobius"/>
    </source>
</evidence>
<feature type="transmembrane region" description="Helical" evidence="1">
    <location>
        <begin position="100"/>
        <end position="121"/>
    </location>
</feature>
<feature type="transmembrane region" description="Helical" evidence="1">
    <location>
        <begin position="24"/>
        <end position="48"/>
    </location>
</feature>
<name>A0A9X5I3A6_9CYAN</name>
<proteinExistence type="predicted"/>
<evidence type="ECO:0008006" key="4">
    <source>
        <dbReference type="Google" id="ProtNLM"/>
    </source>
</evidence>
<feature type="transmembrane region" description="Helical" evidence="1">
    <location>
        <begin position="68"/>
        <end position="88"/>
    </location>
</feature>
<dbReference type="AlphaFoldDB" id="A0A9X5I3A6"/>